<organism evidence="2 3">
    <name type="scientific">Thermobaculum terrenum (strain ATCC BAA-798 / CCMEE 7001 / YNP1)</name>
    <dbReference type="NCBI Taxonomy" id="525904"/>
    <lineage>
        <taxon>Bacteria</taxon>
        <taxon>Bacillati</taxon>
        <taxon>Chloroflexota</taxon>
        <taxon>Chloroflexia</taxon>
        <taxon>Candidatus Thermobaculales</taxon>
        <taxon>Candidatus Thermobaculaceae</taxon>
        <taxon>Thermobaculum</taxon>
    </lineage>
</organism>
<dbReference type="Proteomes" id="UP000000323">
    <property type="component" value="Chromosome 2"/>
</dbReference>
<proteinExistence type="predicted"/>
<evidence type="ECO:0000313" key="3">
    <source>
        <dbReference type="Proteomes" id="UP000000323"/>
    </source>
</evidence>
<feature type="transmembrane region" description="Helical" evidence="1">
    <location>
        <begin position="94"/>
        <end position="110"/>
    </location>
</feature>
<dbReference type="AlphaFoldDB" id="D1CI71"/>
<feature type="transmembrane region" description="Helical" evidence="1">
    <location>
        <begin position="117"/>
        <end position="137"/>
    </location>
</feature>
<dbReference type="OrthoDB" id="3260635at2"/>
<reference evidence="3" key="1">
    <citation type="journal article" date="2010" name="Stand. Genomic Sci.">
        <title>Complete genome sequence of 'Thermobaculum terrenum' type strain (YNP1).</title>
        <authorList>
            <person name="Kiss H."/>
            <person name="Cleland D."/>
            <person name="Lapidus A."/>
            <person name="Lucas S."/>
            <person name="Glavina Del Rio T."/>
            <person name="Nolan M."/>
            <person name="Tice H."/>
            <person name="Han C."/>
            <person name="Goodwin L."/>
            <person name="Pitluck S."/>
            <person name="Liolios K."/>
            <person name="Ivanova N."/>
            <person name="Mavromatis K."/>
            <person name="Ovchinnikova G."/>
            <person name="Pati A."/>
            <person name="Chen A."/>
            <person name="Palaniappan K."/>
            <person name="Land M."/>
            <person name="Hauser L."/>
            <person name="Chang Y."/>
            <person name="Jeffries C."/>
            <person name="Lu M."/>
            <person name="Brettin T."/>
            <person name="Detter J."/>
            <person name="Goker M."/>
            <person name="Tindall B."/>
            <person name="Beck B."/>
            <person name="McDermott T."/>
            <person name="Woyke T."/>
            <person name="Bristow J."/>
            <person name="Eisen J."/>
            <person name="Markowitz V."/>
            <person name="Hugenholtz P."/>
            <person name="Kyrpides N."/>
            <person name="Klenk H."/>
            <person name="Cheng J."/>
        </authorList>
    </citation>
    <scope>NUCLEOTIDE SEQUENCE [LARGE SCALE GENOMIC DNA]</scope>
    <source>
        <strain evidence="3">ATCC BAA-798 / YNP1</strain>
    </source>
</reference>
<name>D1CI71_THET1</name>
<protein>
    <submittedName>
        <fullName evidence="2">Uncharacterized protein</fullName>
    </submittedName>
</protein>
<dbReference type="EMBL" id="CP001826">
    <property type="protein sequence ID" value="ACZ43442.1"/>
    <property type="molecule type" value="Genomic_DNA"/>
</dbReference>
<sequence length="147" mass="15867">MTGDAEALVCQKHTITRGYSPRDVPVRVSGAVVGLSLLVALLAAVATAIGLLWQGEGRSYLYETLRGQTAEIHGRGLYRYDTLFQGAGNMGTDLTSLLGIPLLLASLTLYRRGSLRGGLLLLGALIYFLYVYASYALNVAYHKLCLL</sequence>
<evidence type="ECO:0000313" key="2">
    <source>
        <dbReference type="EMBL" id="ACZ43442.1"/>
    </source>
</evidence>
<keyword evidence="1" id="KW-1133">Transmembrane helix</keyword>
<keyword evidence="1" id="KW-0812">Transmembrane</keyword>
<gene>
    <name evidence="2" type="ordered locus">Tter_2553</name>
</gene>
<dbReference type="HOGENOM" id="CLU_1767200_0_0_0"/>
<dbReference type="eggNOG" id="ENOG5031EN6">
    <property type="taxonomic scope" value="Bacteria"/>
</dbReference>
<dbReference type="KEGG" id="ttr:Tter_2553"/>
<keyword evidence="3" id="KW-1185">Reference proteome</keyword>
<accession>D1CI71</accession>
<keyword evidence="1" id="KW-0472">Membrane</keyword>
<evidence type="ECO:0000256" key="1">
    <source>
        <dbReference type="SAM" id="Phobius"/>
    </source>
</evidence>
<feature type="transmembrane region" description="Helical" evidence="1">
    <location>
        <begin position="31"/>
        <end position="53"/>
    </location>
</feature>
<dbReference type="RefSeq" id="WP_012876473.1">
    <property type="nucleotide sequence ID" value="NC_013526.1"/>
</dbReference>
<dbReference type="STRING" id="525904.Tter_2553"/>